<keyword evidence="10" id="KW-0472">Membrane</keyword>
<dbReference type="Pfam" id="PF07730">
    <property type="entry name" value="HisKA_3"/>
    <property type="match status" value="1"/>
</dbReference>
<feature type="transmembrane region" description="Helical" evidence="10">
    <location>
        <begin position="16"/>
        <end position="37"/>
    </location>
</feature>
<dbReference type="Gene3D" id="3.30.565.10">
    <property type="entry name" value="Histidine kinase-like ATPase, C-terminal domain"/>
    <property type="match status" value="1"/>
</dbReference>
<evidence type="ECO:0000256" key="9">
    <source>
        <dbReference type="SAM" id="MobiDB-lite"/>
    </source>
</evidence>
<dbReference type="EC" id="2.7.13.3" evidence="2"/>
<name>A0ABP9RST2_9ACTN</name>
<evidence type="ECO:0000256" key="4">
    <source>
        <dbReference type="ARBA" id="ARBA00022679"/>
    </source>
</evidence>
<dbReference type="PANTHER" id="PTHR24421">
    <property type="entry name" value="NITRATE/NITRITE SENSOR PROTEIN NARX-RELATED"/>
    <property type="match status" value="1"/>
</dbReference>
<dbReference type="Proteomes" id="UP001501570">
    <property type="component" value="Unassembled WGS sequence"/>
</dbReference>
<protein>
    <recommendedName>
        <fullName evidence="2">histidine kinase</fullName>
        <ecNumber evidence="2">2.7.13.3</ecNumber>
    </recommendedName>
</protein>
<evidence type="ECO:0000259" key="12">
    <source>
        <dbReference type="Pfam" id="PF07730"/>
    </source>
</evidence>
<dbReference type="InterPro" id="IPR011712">
    <property type="entry name" value="Sig_transdc_His_kin_sub3_dim/P"/>
</dbReference>
<feature type="transmembrane region" description="Helical" evidence="10">
    <location>
        <begin position="82"/>
        <end position="103"/>
    </location>
</feature>
<dbReference type="PANTHER" id="PTHR24421:SF10">
    <property type="entry name" value="NITRATE_NITRITE SENSOR PROTEIN NARQ"/>
    <property type="match status" value="1"/>
</dbReference>
<dbReference type="InterPro" id="IPR003594">
    <property type="entry name" value="HATPase_dom"/>
</dbReference>
<feature type="domain" description="DUF7134" evidence="13">
    <location>
        <begin position="9"/>
        <end position="159"/>
    </location>
</feature>
<dbReference type="Pfam" id="PF23539">
    <property type="entry name" value="DUF7134"/>
    <property type="match status" value="1"/>
</dbReference>
<keyword evidence="6 14" id="KW-0418">Kinase</keyword>
<evidence type="ECO:0000256" key="8">
    <source>
        <dbReference type="ARBA" id="ARBA00023012"/>
    </source>
</evidence>
<keyword evidence="4" id="KW-0808">Transferase</keyword>
<dbReference type="Gene3D" id="1.20.5.1930">
    <property type="match status" value="1"/>
</dbReference>
<dbReference type="Pfam" id="PF02518">
    <property type="entry name" value="HATPase_c"/>
    <property type="match status" value="1"/>
</dbReference>
<evidence type="ECO:0000256" key="5">
    <source>
        <dbReference type="ARBA" id="ARBA00022741"/>
    </source>
</evidence>
<dbReference type="SUPFAM" id="SSF55874">
    <property type="entry name" value="ATPase domain of HSP90 chaperone/DNA topoisomerase II/histidine kinase"/>
    <property type="match status" value="1"/>
</dbReference>
<accession>A0ABP9RST2</accession>
<feature type="compositionally biased region" description="Low complexity" evidence="9">
    <location>
        <begin position="390"/>
        <end position="405"/>
    </location>
</feature>
<keyword evidence="7" id="KW-0067">ATP-binding</keyword>
<evidence type="ECO:0000256" key="3">
    <source>
        <dbReference type="ARBA" id="ARBA00022553"/>
    </source>
</evidence>
<evidence type="ECO:0000256" key="6">
    <source>
        <dbReference type="ARBA" id="ARBA00022777"/>
    </source>
</evidence>
<feature type="transmembrane region" description="Helical" evidence="10">
    <location>
        <begin position="109"/>
        <end position="128"/>
    </location>
</feature>
<evidence type="ECO:0000256" key="10">
    <source>
        <dbReference type="SAM" id="Phobius"/>
    </source>
</evidence>
<feature type="domain" description="Signal transduction histidine kinase subgroup 3 dimerisation and phosphoacceptor" evidence="12">
    <location>
        <begin position="189"/>
        <end position="254"/>
    </location>
</feature>
<evidence type="ECO:0000259" key="13">
    <source>
        <dbReference type="Pfam" id="PF23539"/>
    </source>
</evidence>
<organism evidence="14 15">
    <name type="scientific">Rugosimonospora acidiphila</name>
    <dbReference type="NCBI Taxonomy" id="556531"/>
    <lineage>
        <taxon>Bacteria</taxon>
        <taxon>Bacillati</taxon>
        <taxon>Actinomycetota</taxon>
        <taxon>Actinomycetes</taxon>
        <taxon>Micromonosporales</taxon>
        <taxon>Micromonosporaceae</taxon>
        <taxon>Rugosimonospora</taxon>
    </lineage>
</organism>
<evidence type="ECO:0000256" key="7">
    <source>
        <dbReference type="ARBA" id="ARBA00022840"/>
    </source>
</evidence>
<dbReference type="GO" id="GO:0016301">
    <property type="term" value="F:kinase activity"/>
    <property type="evidence" value="ECO:0007669"/>
    <property type="project" value="UniProtKB-KW"/>
</dbReference>
<feature type="transmembrane region" description="Helical" evidence="10">
    <location>
        <begin position="43"/>
        <end position="62"/>
    </location>
</feature>
<dbReference type="EMBL" id="BAABJQ010000007">
    <property type="protein sequence ID" value="GAA5185805.1"/>
    <property type="molecule type" value="Genomic_DNA"/>
</dbReference>
<keyword evidence="10" id="KW-1133">Transmembrane helix</keyword>
<gene>
    <name evidence="14" type="ORF">GCM10023322_30670</name>
</gene>
<dbReference type="InterPro" id="IPR036890">
    <property type="entry name" value="HATPase_C_sf"/>
</dbReference>
<evidence type="ECO:0000256" key="1">
    <source>
        <dbReference type="ARBA" id="ARBA00000085"/>
    </source>
</evidence>
<evidence type="ECO:0000256" key="2">
    <source>
        <dbReference type="ARBA" id="ARBA00012438"/>
    </source>
</evidence>
<keyword evidence="10" id="KW-0812">Transmembrane</keyword>
<keyword evidence="15" id="KW-1185">Reference proteome</keyword>
<keyword evidence="8" id="KW-0902">Two-component regulatory system</keyword>
<evidence type="ECO:0000313" key="14">
    <source>
        <dbReference type="EMBL" id="GAA5185805.1"/>
    </source>
</evidence>
<dbReference type="InterPro" id="IPR050482">
    <property type="entry name" value="Sensor_HK_TwoCompSys"/>
</dbReference>
<feature type="region of interest" description="Disordered" evidence="9">
    <location>
        <begin position="390"/>
        <end position="414"/>
    </location>
</feature>
<dbReference type="InterPro" id="IPR055558">
    <property type="entry name" value="DUF7134"/>
</dbReference>
<evidence type="ECO:0000313" key="15">
    <source>
        <dbReference type="Proteomes" id="UP001501570"/>
    </source>
</evidence>
<sequence length="414" mass="44073">MGTVALVRKASRLHPYLFDGIIAVCLFVISVSHPLLAPLSGQARLGLGQAAFSAVLCGALALRRRYPLTVLAVSTAATALSVALNTAQGLATLAVVIAVYTVAVSTNRLTAVLAGSFTALVLVGGALYSTRGTVLDPDKVVLVLWSGLAAAVGDAIRSNRDYVLAAEERARRAEQSREEETRRRLAEDRLRIARDLHDVMAHHIAVINVQAGVAGHVLRTNPEGAQEALGHVRRASQTVLDEIGTVLGVLREDEDVTAPTEPVPGLGRMEELIESFRGAGLRVTWRRVGRMYPLPAPVDLAAYRLLQESLTNAHKHGGEAVWIRLSYHPRQLTVEVDNEAPSTQRDVPSVSTGYGLRGMRERVSAAGGRMSAGPRQGGGFQVRAVLPATQTGRATGLGRRAAADAPSQTGRERG</sequence>
<keyword evidence="3" id="KW-0597">Phosphoprotein</keyword>
<dbReference type="RefSeq" id="WP_345630105.1">
    <property type="nucleotide sequence ID" value="NZ_BAABJQ010000007.1"/>
</dbReference>
<keyword evidence="5" id="KW-0547">Nucleotide-binding</keyword>
<dbReference type="CDD" id="cd16917">
    <property type="entry name" value="HATPase_UhpB-NarQ-NarX-like"/>
    <property type="match status" value="1"/>
</dbReference>
<comment type="catalytic activity">
    <reaction evidence="1">
        <text>ATP + protein L-histidine = ADP + protein N-phospho-L-histidine.</text>
        <dbReference type="EC" id="2.7.13.3"/>
    </reaction>
</comment>
<reference evidence="15" key="1">
    <citation type="journal article" date="2019" name="Int. J. Syst. Evol. Microbiol.">
        <title>The Global Catalogue of Microorganisms (GCM) 10K type strain sequencing project: providing services to taxonomists for standard genome sequencing and annotation.</title>
        <authorList>
            <consortium name="The Broad Institute Genomics Platform"/>
            <consortium name="The Broad Institute Genome Sequencing Center for Infectious Disease"/>
            <person name="Wu L."/>
            <person name="Ma J."/>
        </authorList>
    </citation>
    <scope>NUCLEOTIDE SEQUENCE [LARGE SCALE GENOMIC DNA]</scope>
    <source>
        <strain evidence="15">JCM 18304</strain>
    </source>
</reference>
<comment type="caution">
    <text evidence="14">The sequence shown here is derived from an EMBL/GenBank/DDBJ whole genome shotgun (WGS) entry which is preliminary data.</text>
</comment>
<evidence type="ECO:0000259" key="11">
    <source>
        <dbReference type="Pfam" id="PF02518"/>
    </source>
</evidence>
<feature type="domain" description="Histidine kinase/HSP90-like ATPase" evidence="11">
    <location>
        <begin position="301"/>
        <end position="389"/>
    </location>
</feature>
<proteinExistence type="predicted"/>